<dbReference type="InterPro" id="IPR035987">
    <property type="entry name" value="Ribosomal_uS8_sf"/>
</dbReference>
<dbReference type="GO" id="GO:0005840">
    <property type="term" value="C:ribosome"/>
    <property type="evidence" value="ECO:0007669"/>
    <property type="project" value="UniProtKB-KW"/>
</dbReference>
<evidence type="ECO:0000256" key="8">
    <source>
        <dbReference type="HAMAP-Rule" id="MF_01302"/>
    </source>
</evidence>
<name>A0A6N4RF95_BLAVI</name>
<proteinExistence type="inferred from homology"/>
<dbReference type="FunFam" id="3.30.1490.10:FF:000001">
    <property type="entry name" value="30S ribosomal protein S8"/>
    <property type="match status" value="1"/>
</dbReference>
<dbReference type="GO" id="GO:0019843">
    <property type="term" value="F:rRNA binding"/>
    <property type="evidence" value="ECO:0007669"/>
    <property type="project" value="UniProtKB-UniRule"/>
</dbReference>
<evidence type="ECO:0000256" key="2">
    <source>
        <dbReference type="ARBA" id="ARBA00022730"/>
    </source>
</evidence>
<dbReference type="SUPFAM" id="SSF56047">
    <property type="entry name" value="Ribosomal protein S8"/>
    <property type="match status" value="1"/>
</dbReference>
<dbReference type="NCBIfam" id="NF001109">
    <property type="entry name" value="PRK00136.1"/>
    <property type="match status" value="1"/>
</dbReference>
<dbReference type="GO" id="GO:1990904">
    <property type="term" value="C:ribonucleoprotein complex"/>
    <property type="evidence" value="ECO:0007669"/>
    <property type="project" value="UniProtKB-KW"/>
</dbReference>
<dbReference type="GO" id="GO:0005737">
    <property type="term" value="C:cytoplasm"/>
    <property type="evidence" value="ECO:0007669"/>
    <property type="project" value="UniProtKB-ARBA"/>
</dbReference>
<dbReference type="AlphaFoldDB" id="A0A6N4RF95"/>
<accession>A0A6N4RF95</accession>
<dbReference type="FunFam" id="3.30.1370.30:FF:000002">
    <property type="entry name" value="30S ribosomal protein S8"/>
    <property type="match status" value="1"/>
</dbReference>
<evidence type="ECO:0000256" key="4">
    <source>
        <dbReference type="ARBA" id="ARBA00022980"/>
    </source>
</evidence>
<keyword evidence="3 8" id="KW-0694">RNA-binding</keyword>
<dbReference type="Pfam" id="PF00410">
    <property type="entry name" value="Ribosomal_S8"/>
    <property type="match status" value="1"/>
</dbReference>
<dbReference type="Gene3D" id="3.30.1370.30">
    <property type="match status" value="1"/>
</dbReference>
<organism evidence="10 11">
    <name type="scientific">Blastochloris viridis</name>
    <name type="common">Rhodopseudomonas viridis</name>
    <dbReference type="NCBI Taxonomy" id="1079"/>
    <lineage>
        <taxon>Bacteria</taxon>
        <taxon>Pseudomonadati</taxon>
        <taxon>Pseudomonadota</taxon>
        <taxon>Alphaproteobacteria</taxon>
        <taxon>Hyphomicrobiales</taxon>
        <taxon>Blastochloridaceae</taxon>
        <taxon>Blastochloris</taxon>
    </lineage>
</organism>
<dbReference type="Proteomes" id="UP000320948">
    <property type="component" value="Unassembled WGS sequence"/>
</dbReference>
<evidence type="ECO:0000256" key="1">
    <source>
        <dbReference type="ARBA" id="ARBA00006471"/>
    </source>
</evidence>
<evidence type="ECO:0000256" key="3">
    <source>
        <dbReference type="ARBA" id="ARBA00022884"/>
    </source>
</evidence>
<comment type="caution">
    <text evidence="10">The sequence shown here is derived from an EMBL/GenBank/DDBJ whole genome shotgun (WGS) entry which is preliminary data.</text>
</comment>
<reference evidence="10 11" key="1">
    <citation type="journal article" date="2017" name="Nat. Commun.">
        <title>In situ click chemistry generation of cyclooxygenase-2 inhibitors.</title>
        <authorList>
            <person name="Bhardwaj A."/>
            <person name="Kaur J."/>
            <person name="Wuest M."/>
            <person name="Wuest F."/>
        </authorList>
    </citation>
    <scope>NUCLEOTIDE SEQUENCE [LARGE SCALE GENOMIC DNA]</scope>
    <source>
        <strain evidence="10">S2_018_000_R2_106</strain>
    </source>
</reference>
<dbReference type="GO" id="GO:0003735">
    <property type="term" value="F:structural constituent of ribosome"/>
    <property type="evidence" value="ECO:0007669"/>
    <property type="project" value="InterPro"/>
</dbReference>
<dbReference type="InterPro" id="IPR000630">
    <property type="entry name" value="Ribosomal_uS8"/>
</dbReference>
<protein>
    <recommendedName>
        <fullName evidence="6 8">Small ribosomal subunit protein uS8</fullName>
    </recommendedName>
</protein>
<comment type="similarity">
    <text evidence="1 8 9">Belongs to the universal ribosomal protein uS8 family.</text>
</comment>
<evidence type="ECO:0000313" key="11">
    <source>
        <dbReference type="Proteomes" id="UP000320948"/>
    </source>
</evidence>
<dbReference type="Gene3D" id="3.30.1490.10">
    <property type="match status" value="1"/>
</dbReference>
<keyword evidence="5 8" id="KW-0687">Ribonucleoprotein</keyword>
<evidence type="ECO:0000256" key="9">
    <source>
        <dbReference type="RuleBase" id="RU003660"/>
    </source>
</evidence>
<evidence type="ECO:0000313" key="10">
    <source>
        <dbReference type="EMBL" id="TKW61788.1"/>
    </source>
</evidence>
<keyword evidence="2 8" id="KW-0699">rRNA-binding</keyword>
<dbReference type="EMBL" id="VAFM01000001">
    <property type="protein sequence ID" value="TKW61788.1"/>
    <property type="molecule type" value="Genomic_DNA"/>
</dbReference>
<evidence type="ECO:0000256" key="5">
    <source>
        <dbReference type="ARBA" id="ARBA00023274"/>
    </source>
</evidence>
<comment type="subunit">
    <text evidence="7 8">Part of the 30S ribosomal subunit. Contacts proteins S5 and S12.</text>
</comment>
<dbReference type="InterPro" id="IPR047863">
    <property type="entry name" value="Ribosomal_uS8_CS"/>
</dbReference>
<gene>
    <name evidence="8 10" type="primary">rpsH</name>
    <name evidence="10" type="ORF">DI628_03990</name>
</gene>
<dbReference type="GO" id="GO:0006412">
    <property type="term" value="P:translation"/>
    <property type="evidence" value="ECO:0007669"/>
    <property type="project" value="UniProtKB-UniRule"/>
</dbReference>
<dbReference type="HAMAP" id="MF_01302_B">
    <property type="entry name" value="Ribosomal_uS8_B"/>
    <property type="match status" value="1"/>
</dbReference>
<dbReference type="PROSITE" id="PS00053">
    <property type="entry name" value="RIBOSOMAL_S8"/>
    <property type="match status" value="1"/>
</dbReference>
<evidence type="ECO:0000256" key="7">
    <source>
        <dbReference type="ARBA" id="ARBA00046740"/>
    </source>
</evidence>
<comment type="function">
    <text evidence="8">One of the primary rRNA binding proteins, it binds directly to 16S rRNA central domain where it helps coordinate assembly of the platform of the 30S subunit.</text>
</comment>
<dbReference type="PANTHER" id="PTHR11758">
    <property type="entry name" value="40S RIBOSOMAL PROTEIN S15A"/>
    <property type="match status" value="1"/>
</dbReference>
<keyword evidence="4 8" id="KW-0689">Ribosomal protein</keyword>
<evidence type="ECO:0000256" key="6">
    <source>
        <dbReference type="ARBA" id="ARBA00035258"/>
    </source>
</evidence>
<sequence>MPVTDPISDLLVRIRNAQAQKHETVRMPASKLKASILEVLAAEGYISSYTVENDSVQGTLVVTLKYHQGQPVITTLKRVSTPGRRVYSQAKEIPMVANGLGTSIVSTSRGVITDTKARELNVGGEVLCQVM</sequence>